<dbReference type="Gene3D" id="3.30.390.10">
    <property type="entry name" value="Enolase-like, N-terminal domain"/>
    <property type="match status" value="1"/>
</dbReference>
<dbReference type="Gene3D" id="3.20.20.120">
    <property type="entry name" value="Enolase-like C-terminal domain"/>
    <property type="match status" value="1"/>
</dbReference>
<evidence type="ECO:0000256" key="2">
    <source>
        <dbReference type="ARBA" id="ARBA00023239"/>
    </source>
</evidence>
<dbReference type="InterPro" id="IPR034593">
    <property type="entry name" value="DgoD-like"/>
</dbReference>
<dbReference type="CDD" id="cd03316">
    <property type="entry name" value="MR_like"/>
    <property type="match status" value="1"/>
</dbReference>
<dbReference type="SUPFAM" id="SSF54826">
    <property type="entry name" value="Enolase N-terminal domain-like"/>
    <property type="match status" value="1"/>
</dbReference>
<dbReference type="PANTHER" id="PTHR48080">
    <property type="entry name" value="D-GALACTONATE DEHYDRATASE-RELATED"/>
    <property type="match status" value="1"/>
</dbReference>
<dbReference type="SFLD" id="SFLDS00001">
    <property type="entry name" value="Enolase"/>
    <property type="match status" value="1"/>
</dbReference>
<accession>A0ABV1DD27</accession>
<dbReference type="Pfam" id="PF02746">
    <property type="entry name" value="MR_MLE_N"/>
    <property type="match status" value="1"/>
</dbReference>
<dbReference type="SUPFAM" id="SSF51604">
    <property type="entry name" value="Enolase C-terminal domain-like"/>
    <property type="match status" value="1"/>
</dbReference>
<feature type="domain" description="Mandelate racemase/muconate lactonizing enzyme C-terminal" evidence="3">
    <location>
        <begin position="140"/>
        <end position="291"/>
    </location>
</feature>
<keyword evidence="2" id="KW-0456">Lyase</keyword>
<dbReference type="SMART" id="SM00922">
    <property type="entry name" value="MR_MLE"/>
    <property type="match status" value="1"/>
</dbReference>
<keyword evidence="1" id="KW-0479">Metal-binding</keyword>
<dbReference type="InterPro" id="IPR013341">
    <property type="entry name" value="Mandelate_racemase_N_dom"/>
</dbReference>
<dbReference type="Proteomes" id="UP001454086">
    <property type="component" value="Unassembled WGS sequence"/>
</dbReference>
<dbReference type="InterPro" id="IPR013342">
    <property type="entry name" value="Mandelate_racemase_C"/>
</dbReference>
<proteinExistence type="predicted"/>
<dbReference type="EMBL" id="JBBMFM010000112">
    <property type="protein sequence ID" value="MEQ2427557.1"/>
    <property type="molecule type" value="Genomic_DNA"/>
</dbReference>
<dbReference type="PANTHER" id="PTHR48080:SF2">
    <property type="entry name" value="D-GALACTONATE DEHYDRATASE"/>
    <property type="match status" value="1"/>
</dbReference>
<name>A0ABV1DD27_9FIRM</name>
<keyword evidence="5" id="KW-1185">Reference proteome</keyword>
<dbReference type="RefSeq" id="WP_349118558.1">
    <property type="nucleotide sequence ID" value="NZ_JBBMFM010000112.1"/>
</dbReference>
<evidence type="ECO:0000256" key="1">
    <source>
        <dbReference type="ARBA" id="ARBA00022723"/>
    </source>
</evidence>
<dbReference type="InterPro" id="IPR036849">
    <property type="entry name" value="Enolase-like_C_sf"/>
</dbReference>
<dbReference type="InterPro" id="IPR029065">
    <property type="entry name" value="Enolase_C-like"/>
</dbReference>
<evidence type="ECO:0000313" key="5">
    <source>
        <dbReference type="Proteomes" id="UP001454086"/>
    </source>
</evidence>
<evidence type="ECO:0000259" key="3">
    <source>
        <dbReference type="SMART" id="SM00922"/>
    </source>
</evidence>
<dbReference type="Pfam" id="PF13378">
    <property type="entry name" value="MR_MLE_C"/>
    <property type="match status" value="1"/>
</dbReference>
<comment type="caution">
    <text evidence="4">The sequence shown here is derived from an EMBL/GenBank/DDBJ whole genome shotgun (WGS) entry which is preliminary data.</text>
</comment>
<reference evidence="4 5" key="1">
    <citation type="submission" date="2024-03" db="EMBL/GenBank/DDBJ databases">
        <title>Human intestinal bacterial collection.</title>
        <authorList>
            <person name="Pauvert C."/>
            <person name="Hitch T.C.A."/>
            <person name="Clavel T."/>
        </authorList>
    </citation>
    <scope>NUCLEOTIDE SEQUENCE [LARGE SCALE GENOMIC DNA]</scope>
    <source>
        <strain evidence="4 5">CLA-SR-H021</strain>
    </source>
</reference>
<sequence length="445" mass="49803">MQKCEANIKTASHPSGLRITDMRFTDIVGAPMDCTVLRIDTNQGISGYGEIRDFSNRFYALELKRLILGENPCCINKIFHKIRQFGGHARQGGGVSGIETALWDLAGKAYGVPVYQMLGGKCRDKVRVYCDTDVSGKHTGRDMGLALKSRIESGYTMLKMDLGVDLLVDVDGALNAPLGYVEQMRKHNREELSFGITDKNVTDFMNTQHPFTGLSITELGLDYLEDYVKQARDMVGYDVPLAIDHIGHVNYQSCLKLAKRLEKFNIFWMEDCVPWFYTDQWKVLSDSTTVPMCTGEDIFGRDAFRPLIENRAVSVIHPDVLTAGGIGESMRIIEMAEEKGIAAAVHMAETPVGCMAAAHVCTAAGDNLLAMEYHAHDVAWWDSMVKGSSRPIVQNGWLELTDRPGLGIEELDDEVLAEHINPKRPGVWESTEEWNHEWAHDRIWS</sequence>
<protein>
    <submittedName>
        <fullName evidence="4">Mandelate racemase/muconate lactonizing enzyme family protein</fullName>
    </submittedName>
</protein>
<gene>
    <name evidence="4" type="ORF">WMQ36_21570</name>
</gene>
<organism evidence="4 5">
    <name type="scientific">Enterocloster hominis</name>
    <name type="common">ex Hitch et al. 2024</name>
    <dbReference type="NCBI Taxonomy" id="1917870"/>
    <lineage>
        <taxon>Bacteria</taxon>
        <taxon>Bacillati</taxon>
        <taxon>Bacillota</taxon>
        <taxon>Clostridia</taxon>
        <taxon>Lachnospirales</taxon>
        <taxon>Lachnospiraceae</taxon>
        <taxon>Enterocloster</taxon>
    </lineage>
</organism>
<dbReference type="SFLD" id="SFLDG00179">
    <property type="entry name" value="mandelate_racemase"/>
    <property type="match status" value="1"/>
</dbReference>
<dbReference type="InterPro" id="IPR029017">
    <property type="entry name" value="Enolase-like_N"/>
</dbReference>
<evidence type="ECO:0000313" key="4">
    <source>
        <dbReference type="EMBL" id="MEQ2427557.1"/>
    </source>
</evidence>